<evidence type="ECO:0000313" key="14">
    <source>
        <dbReference type="Proteomes" id="UP001259982"/>
    </source>
</evidence>
<dbReference type="NCBIfam" id="TIGR04407">
    <property type="entry name" value="LptF_YjgP"/>
    <property type="match status" value="1"/>
</dbReference>
<gene>
    <name evidence="13" type="primary">lptF</name>
    <name evidence="13" type="ORF">RM531_04430</name>
</gene>
<evidence type="ECO:0000256" key="2">
    <source>
        <dbReference type="ARBA" id="ARBA00004429"/>
    </source>
</evidence>
<evidence type="ECO:0000256" key="5">
    <source>
        <dbReference type="ARBA" id="ARBA00022448"/>
    </source>
</evidence>
<keyword evidence="10 12" id="KW-0472">Membrane</keyword>
<keyword evidence="7" id="KW-0997">Cell inner membrane</keyword>
<comment type="subcellular location">
    <subcellularLocation>
        <location evidence="2">Cell inner membrane</location>
        <topology evidence="2">Multi-pass membrane protein</topology>
    </subcellularLocation>
</comment>
<evidence type="ECO:0000256" key="7">
    <source>
        <dbReference type="ARBA" id="ARBA00022519"/>
    </source>
</evidence>
<feature type="transmembrane region" description="Helical" evidence="12">
    <location>
        <begin position="67"/>
        <end position="85"/>
    </location>
</feature>
<dbReference type="PANTHER" id="PTHR33529">
    <property type="entry name" value="SLR0882 PROTEIN-RELATED"/>
    <property type="match status" value="1"/>
</dbReference>
<evidence type="ECO:0000256" key="4">
    <source>
        <dbReference type="ARBA" id="ARBA00014213"/>
    </source>
</evidence>
<evidence type="ECO:0000256" key="10">
    <source>
        <dbReference type="ARBA" id="ARBA00023136"/>
    </source>
</evidence>
<feature type="transmembrane region" description="Helical" evidence="12">
    <location>
        <begin position="106"/>
        <end position="126"/>
    </location>
</feature>
<dbReference type="RefSeq" id="WP_311657592.1">
    <property type="nucleotide sequence ID" value="NZ_JAVRHY010000003.1"/>
</dbReference>
<evidence type="ECO:0000256" key="3">
    <source>
        <dbReference type="ARBA" id="ARBA00007725"/>
    </source>
</evidence>
<dbReference type="Pfam" id="PF03739">
    <property type="entry name" value="LptF_LptG"/>
    <property type="match status" value="1"/>
</dbReference>
<dbReference type="EMBL" id="JAVRHY010000003">
    <property type="protein sequence ID" value="MDT0617711.1"/>
    <property type="molecule type" value="Genomic_DNA"/>
</dbReference>
<sequence>MRVKPAVIDVYLIGETLRTWAAVTLVLLVLTLGVGFARYIADAAAGEIPMQTVVLVAGLSAVENMEVVLPVSVLLALLLTVGRLCRDNEMAAMTGVGIGPTRLYRAFAPLTLGVALLCLALSLVLGPAAARHLEQMEEAGAAILIQAVEPGRFTEIDGGKAVFYAGGIDSGSGLMRDVFIRVARDGGGDTGIQTETIVTAETARYVTDTEDGTQTLVLRDGRRYEGRPGQADFRVTRFAEHGLHVARSMDRQMLEVEQLSPGPLFERDSLEARIEWQSRLAVPVTVLVLAFLALPLGQQPPRSGRYARLIVGILVFVGYVNLLRLGEIWMRDGSLPVLPGLWLLHGLVLATALLAFLRSQGHLRRQPALAP</sequence>
<accession>A0ABU3B5H8</accession>
<feature type="transmembrane region" description="Helical" evidence="12">
    <location>
        <begin position="20"/>
        <end position="41"/>
    </location>
</feature>
<keyword evidence="9 12" id="KW-1133">Transmembrane helix</keyword>
<dbReference type="InterPro" id="IPR030922">
    <property type="entry name" value="LptF"/>
</dbReference>
<feature type="transmembrane region" description="Helical" evidence="12">
    <location>
        <begin position="306"/>
        <end position="325"/>
    </location>
</feature>
<reference evidence="13 14" key="1">
    <citation type="submission" date="2023-09" db="EMBL/GenBank/DDBJ databases">
        <authorList>
            <person name="Rey-Velasco X."/>
        </authorList>
    </citation>
    <scope>NUCLEOTIDE SEQUENCE [LARGE SCALE GENOMIC DNA]</scope>
    <source>
        <strain evidence="13 14">P385</strain>
    </source>
</reference>
<comment type="similarity">
    <text evidence="3">Belongs to the LptF/LptG family.</text>
</comment>
<evidence type="ECO:0000256" key="11">
    <source>
        <dbReference type="ARBA" id="ARBA00026081"/>
    </source>
</evidence>
<feature type="transmembrane region" description="Helical" evidence="12">
    <location>
        <begin position="337"/>
        <end position="357"/>
    </location>
</feature>
<comment type="caution">
    <text evidence="13">The sequence shown here is derived from an EMBL/GenBank/DDBJ whole genome shotgun (WGS) entry which is preliminary data.</text>
</comment>
<evidence type="ECO:0000256" key="6">
    <source>
        <dbReference type="ARBA" id="ARBA00022475"/>
    </source>
</evidence>
<proteinExistence type="inferred from homology"/>
<organism evidence="13 14">
    <name type="scientific">Spectribacter acetivorans</name>
    <dbReference type="NCBI Taxonomy" id="3075603"/>
    <lineage>
        <taxon>Bacteria</taxon>
        <taxon>Pseudomonadati</taxon>
        <taxon>Pseudomonadota</taxon>
        <taxon>Gammaproteobacteria</taxon>
        <taxon>Salinisphaerales</taxon>
        <taxon>Salinisphaeraceae</taxon>
        <taxon>Spectribacter</taxon>
    </lineage>
</organism>
<keyword evidence="5" id="KW-0813">Transport</keyword>
<protein>
    <recommendedName>
        <fullName evidence="4">Lipopolysaccharide export system permease protein LptF</fullName>
    </recommendedName>
</protein>
<evidence type="ECO:0000256" key="9">
    <source>
        <dbReference type="ARBA" id="ARBA00022989"/>
    </source>
</evidence>
<evidence type="ECO:0000256" key="12">
    <source>
        <dbReference type="SAM" id="Phobius"/>
    </source>
</evidence>
<evidence type="ECO:0000313" key="13">
    <source>
        <dbReference type="EMBL" id="MDT0617711.1"/>
    </source>
</evidence>
<comment type="function">
    <text evidence="1">Part of the ABC transporter complex LptBFG involved in the translocation of lipopolysaccharide (LPS) from the inner membrane to the outer membrane.</text>
</comment>
<evidence type="ECO:0000256" key="8">
    <source>
        <dbReference type="ARBA" id="ARBA00022692"/>
    </source>
</evidence>
<dbReference type="Proteomes" id="UP001259982">
    <property type="component" value="Unassembled WGS sequence"/>
</dbReference>
<comment type="subunit">
    <text evidence="11">Component of the lipopolysaccharide transport and assembly complex. The LptBFG transporter is composed of two ATP-binding proteins (LptB) and two transmembrane proteins (LptF and LptG).</text>
</comment>
<keyword evidence="6" id="KW-1003">Cell membrane</keyword>
<dbReference type="PANTHER" id="PTHR33529:SF7">
    <property type="entry name" value="LIPOPOLYSACCHARIDE EXPORT SYSTEM PERMEASE PROTEIN LPTF"/>
    <property type="match status" value="1"/>
</dbReference>
<name>A0ABU3B5H8_9GAMM</name>
<keyword evidence="14" id="KW-1185">Reference proteome</keyword>
<evidence type="ECO:0000256" key="1">
    <source>
        <dbReference type="ARBA" id="ARBA00002265"/>
    </source>
</evidence>
<dbReference type="InterPro" id="IPR005495">
    <property type="entry name" value="LptG/LptF_permease"/>
</dbReference>
<keyword evidence="8 12" id="KW-0812">Transmembrane</keyword>
<feature type="transmembrane region" description="Helical" evidence="12">
    <location>
        <begin position="276"/>
        <end position="294"/>
    </location>
</feature>